<evidence type="ECO:0000313" key="4">
    <source>
        <dbReference type="Proteomes" id="UP000614047"/>
    </source>
</evidence>
<dbReference type="PANTHER" id="PTHR43283">
    <property type="entry name" value="BETA-LACTAMASE-RELATED"/>
    <property type="match status" value="1"/>
</dbReference>
<reference evidence="3" key="1">
    <citation type="submission" date="2020-11" db="EMBL/GenBank/DDBJ databases">
        <title>Sequencing the genomes of 1000 actinobacteria strains.</title>
        <authorList>
            <person name="Klenk H.-P."/>
        </authorList>
    </citation>
    <scope>NUCLEOTIDE SEQUENCE</scope>
    <source>
        <strain evidence="3">DSM 43175</strain>
    </source>
</reference>
<feature type="domain" description="Beta-lactamase-related" evidence="2">
    <location>
        <begin position="80"/>
        <end position="361"/>
    </location>
</feature>
<proteinExistence type="predicted"/>
<feature type="chain" id="PRO_5038647446" evidence="1">
    <location>
        <begin position="25"/>
        <end position="378"/>
    </location>
</feature>
<dbReference type="Proteomes" id="UP000614047">
    <property type="component" value="Unassembled WGS sequence"/>
</dbReference>
<feature type="signal peptide" evidence="1">
    <location>
        <begin position="1"/>
        <end position="24"/>
    </location>
</feature>
<dbReference type="RefSeq" id="WP_197011967.1">
    <property type="nucleotide sequence ID" value="NZ_BAABES010000004.1"/>
</dbReference>
<dbReference type="InterPro" id="IPR050789">
    <property type="entry name" value="Diverse_Enzym_Activities"/>
</dbReference>
<dbReference type="Pfam" id="PF00144">
    <property type="entry name" value="Beta-lactamase"/>
    <property type="match status" value="1"/>
</dbReference>
<comment type="caution">
    <text evidence="3">The sequence shown here is derived from an EMBL/GenBank/DDBJ whole genome shotgun (WGS) entry which is preliminary data.</text>
</comment>
<sequence length="378" mass="41008">MRSRTLAAGAVAAAALLVSAPATAVRADPGPGGPVPSPPPVSTMERSAGFDLLRPSADPVVLRDAPRRLNVTYTHDGRTRTLDQYLAITGTQGFVVLDARTGQDVVFERYSFASRDTRFQSWSMAKSFTSAAIGIALEEGAISSIDDPVTAYLPELRGSGYDGVSLRDLLRMSSGIAWEETTDVPPVHVAASLGAPLPEMARQRVRGWEPGSRFEYTSMNSFVLSWVVSRATGVPYHRYVERRLWQPGGMESTVYLGNDSNGNSMGYCCYYATDRDFARFGLLYLRGGKANGRQVVPESWVKESTRPSAPFNQGYGLHWWLGEDGDFMASGLAGQHIYVSPEHDVVIVKSTLATVLGQDETEAAFRAVAAEVARTRAA</sequence>
<evidence type="ECO:0000259" key="2">
    <source>
        <dbReference type="Pfam" id="PF00144"/>
    </source>
</evidence>
<accession>A0A931DFY2</accession>
<keyword evidence="4" id="KW-1185">Reference proteome</keyword>
<evidence type="ECO:0000256" key="1">
    <source>
        <dbReference type="SAM" id="SignalP"/>
    </source>
</evidence>
<dbReference type="PANTHER" id="PTHR43283:SF14">
    <property type="entry name" value="BLL8153 PROTEIN"/>
    <property type="match status" value="1"/>
</dbReference>
<dbReference type="Gene3D" id="3.40.710.10">
    <property type="entry name" value="DD-peptidase/beta-lactamase superfamily"/>
    <property type="match status" value="1"/>
</dbReference>
<dbReference type="SUPFAM" id="SSF56601">
    <property type="entry name" value="beta-lactamase/transpeptidase-like"/>
    <property type="match status" value="1"/>
</dbReference>
<keyword evidence="1" id="KW-0732">Signal</keyword>
<protein>
    <submittedName>
        <fullName evidence="3">CubicO group peptidase (Beta-lactamase class C family)</fullName>
    </submittedName>
</protein>
<dbReference type="InterPro" id="IPR001466">
    <property type="entry name" value="Beta-lactam-related"/>
</dbReference>
<dbReference type="InterPro" id="IPR012338">
    <property type="entry name" value="Beta-lactam/transpept-like"/>
</dbReference>
<dbReference type="AlphaFoldDB" id="A0A931DFY2"/>
<name>A0A931DFY2_9ACTN</name>
<gene>
    <name evidence="3" type="ORF">IW256_003463</name>
</gene>
<evidence type="ECO:0000313" key="3">
    <source>
        <dbReference type="EMBL" id="MBG6089350.1"/>
    </source>
</evidence>
<dbReference type="EMBL" id="JADOUA010000001">
    <property type="protein sequence ID" value="MBG6089350.1"/>
    <property type="molecule type" value="Genomic_DNA"/>
</dbReference>
<organism evidence="3 4">
    <name type="scientific">Actinomadura viridis</name>
    <dbReference type="NCBI Taxonomy" id="58110"/>
    <lineage>
        <taxon>Bacteria</taxon>
        <taxon>Bacillati</taxon>
        <taxon>Actinomycetota</taxon>
        <taxon>Actinomycetes</taxon>
        <taxon>Streptosporangiales</taxon>
        <taxon>Thermomonosporaceae</taxon>
        <taxon>Actinomadura</taxon>
    </lineage>
</organism>